<keyword evidence="10" id="KW-0464">Manganese</keyword>
<feature type="binding site" evidence="10">
    <location>
        <position position="319"/>
    </location>
    <ligand>
        <name>substrate</name>
    </ligand>
</feature>
<evidence type="ECO:0000256" key="7">
    <source>
        <dbReference type="ARBA" id="ARBA00022840"/>
    </source>
</evidence>
<dbReference type="InterPro" id="IPR008210">
    <property type="entry name" value="PEP_carboxykinase_N"/>
</dbReference>
<comment type="function">
    <text evidence="10">Involved in the gluconeogenesis. Catalyzes the conversion of oxaloacetate (OAA) to phosphoenolpyruvate (PEP) through direct phosphoryl transfer between the nucleoside triphosphate and OAA.</text>
</comment>
<keyword evidence="10" id="KW-0479">Metal-binding</keyword>
<feature type="binding site" evidence="10">
    <location>
        <position position="217"/>
    </location>
    <ligand>
        <name>ATP</name>
        <dbReference type="ChEBI" id="CHEBI:30616"/>
    </ligand>
</feature>
<sequence>MTHFDHQGLRADIVAGASAPVHNATVPALVARALGQGGAQLTAHGALSVETGAFTGRSPKDKFIVRDGLTENAVWWDNAGGMAPDRFDLLLADVKEHLGHQELFVEDLLAGASARHQYAVTVLTPSAWHALFIRNLLIRPEDGLPIAADARDVTIVHAPLFQADPDRHGTRTETVIALDMSRNIVVIAGTLYAGEIKKAVFSLFNFHAPRAGVLPMHCSANLGPEGEAALFFGLSGTGKTTLSNDSARPLIGDDEHGWDDAGVFNLEGGCYAKTVRLSAEAEPEIYAATQRFGTVLENVVLDKQGVPIFDDISRTENTRAAYPLAALPKVAPGTVGGTPKTVVFLTADAFGVLPPLARLTPEQAVYHFLSGYTAKVAGTERGITEPQATFSACFGAPFMPLHPTVYGAMLAERLRRSGAQAWLLNTGWTGGGYGVGRRIDIASTRRLLTAALDGGLDDVAMRTDPLFGFEVPEAVPGVDPALLDPRQTWSDAEAYERAAARLVGLFRKNFEKFGAGADAGAGPHLAEAAE</sequence>
<dbReference type="GO" id="GO:0005524">
    <property type="term" value="F:ATP binding"/>
    <property type="evidence" value="ECO:0007669"/>
    <property type="project" value="UniProtKB-UniRule"/>
</dbReference>
<feature type="binding site" evidence="10">
    <location>
        <position position="198"/>
    </location>
    <ligand>
        <name>ATP</name>
        <dbReference type="ChEBI" id="CHEBI:30616"/>
    </ligand>
</feature>
<proteinExistence type="inferred from homology"/>
<reference evidence="11" key="1">
    <citation type="submission" date="2020-09" db="EMBL/GenBank/DDBJ databases">
        <title>Genome seq and assembly of Devosia sp.</title>
        <authorList>
            <person name="Chhetri G."/>
        </authorList>
    </citation>
    <scope>NUCLEOTIDE SEQUENCE</scope>
    <source>
        <strain evidence="11">PTR5</strain>
    </source>
</reference>
<evidence type="ECO:0000256" key="2">
    <source>
        <dbReference type="ARBA" id="ARBA00006052"/>
    </source>
</evidence>
<dbReference type="PANTHER" id="PTHR30031:SF0">
    <property type="entry name" value="PHOSPHOENOLPYRUVATE CARBOXYKINASE (ATP)"/>
    <property type="match status" value="1"/>
</dbReference>
<dbReference type="SUPFAM" id="SSF53795">
    <property type="entry name" value="PEP carboxykinase-like"/>
    <property type="match status" value="1"/>
</dbReference>
<keyword evidence="10" id="KW-0963">Cytoplasm</keyword>
<keyword evidence="12" id="KW-1185">Reference proteome</keyword>
<dbReference type="RefSeq" id="WP_191775659.1">
    <property type="nucleotide sequence ID" value="NZ_JACYFU010000003.1"/>
</dbReference>
<evidence type="ECO:0000313" key="11">
    <source>
        <dbReference type="EMBL" id="MBD8066194.1"/>
    </source>
</evidence>
<protein>
    <recommendedName>
        <fullName evidence="3 10">Phosphoenolpyruvate carboxykinase (ATP)</fullName>
        <shortName evidence="10">PCK</shortName>
        <shortName evidence="10">PEP carboxykinase</shortName>
        <shortName evidence="10">PEPCK</shortName>
        <ecNumber evidence="3 10">4.1.1.49</ecNumber>
    </recommendedName>
</protein>
<keyword evidence="7 10" id="KW-0067">ATP-binding</keyword>
<dbReference type="GO" id="GO:0046872">
    <property type="term" value="F:metal ion binding"/>
    <property type="evidence" value="ECO:0007669"/>
    <property type="project" value="UniProtKB-KW"/>
</dbReference>
<accession>A0A927FW26</accession>
<keyword evidence="4 10" id="KW-0312">Gluconeogenesis</keyword>
<dbReference type="InterPro" id="IPR015994">
    <property type="entry name" value="PEPCK_ATP_CS"/>
</dbReference>
<evidence type="ECO:0000256" key="3">
    <source>
        <dbReference type="ARBA" id="ARBA00012363"/>
    </source>
</evidence>
<feature type="binding site" evidence="10">
    <location>
        <position position="319"/>
    </location>
    <ligand>
        <name>ATP</name>
        <dbReference type="ChEBI" id="CHEBI:30616"/>
    </ligand>
</feature>
<evidence type="ECO:0000313" key="12">
    <source>
        <dbReference type="Proteomes" id="UP000654108"/>
    </source>
</evidence>
<feature type="binding site" evidence="10">
    <location>
        <begin position="233"/>
        <end position="241"/>
    </location>
    <ligand>
        <name>ATP</name>
        <dbReference type="ChEBI" id="CHEBI:30616"/>
    </ligand>
</feature>
<comment type="similarity">
    <text evidence="2 10">Belongs to the phosphoenolpyruvate carboxykinase (ATP) family.</text>
</comment>
<dbReference type="PROSITE" id="PS00532">
    <property type="entry name" value="PEPCK_ATP"/>
    <property type="match status" value="1"/>
</dbReference>
<feature type="binding site" evidence="10">
    <location>
        <position position="57"/>
    </location>
    <ligand>
        <name>substrate</name>
    </ligand>
</feature>
<name>A0A927FW26_9HYPH</name>
<evidence type="ECO:0000256" key="6">
    <source>
        <dbReference type="ARBA" id="ARBA00022793"/>
    </source>
</evidence>
<dbReference type="EMBL" id="JACYFU010000003">
    <property type="protein sequence ID" value="MBD8066194.1"/>
    <property type="molecule type" value="Genomic_DNA"/>
</dbReference>
<dbReference type="GO" id="GO:0005829">
    <property type="term" value="C:cytosol"/>
    <property type="evidence" value="ECO:0007669"/>
    <property type="project" value="TreeGrafter"/>
</dbReference>
<feature type="binding site" evidence="10">
    <location>
        <position position="192"/>
    </location>
    <ligand>
        <name>substrate</name>
    </ligand>
</feature>
<dbReference type="PIRSF" id="PIRSF006294">
    <property type="entry name" value="PEP_crbxkin"/>
    <property type="match status" value="1"/>
</dbReference>
<evidence type="ECO:0000256" key="8">
    <source>
        <dbReference type="ARBA" id="ARBA00023239"/>
    </source>
</evidence>
<feature type="binding site" evidence="10">
    <location>
        <position position="254"/>
    </location>
    <ligand>
        <name>Mn(2+)</name>
        <dbReference type="ChEBI" id="CHEBI:29035"/>
    </ligand>
</feature>
<keyword evidence="6 10" id="KW-0210">Decarboxylase</keyword>
<feature type="binding site" evidence="10">
    <location>
        <begin position="438"/>
        <end position="439"/>
    </location>
    <ligand>
        <name>ATP</name>
        <dbReference type="ChEBI" id="CHEBI:30616"/>
    </ligand>
</feature>
<feature type="binding site" evidence="10">
    <location>
        <position position="198"/>
    </location>
    <ligand>
        <name>Mn(2+)</name>
        <dbReference type="ChEBI" id="CHEBI:29035"/>
    </ligand>
</feature>
<feature type="binding site" evidence="10">
    <location>
        <position position="444"/>
    </location>
    <ligand>
        <name>ATP</name>
        <dbReference type="ChEBI" id="CHEBI:30616"/>
    </ligand>
</feature>
<dbReference type="PANTHER" id="PTHR30031">
    <property type="entry name" value="PHOSPHOENOLPYRUVATE CARBOXYKINASE ATP"/>
    <property type="match status" value="1"/>
</dbReference>
<dbReference type="HAMAP" id="MF_00453">
    <property type="entry name" value="PEPCK_ATP"/>
    <property type="match status" value="1"/>
</dbReference>
<evidence type="ECO:0000256" key="5">
    <source>
        <dbReference type="ARBA" id="ARBA00022741"/>
    </source>
</evidence>
<gene>
    <name evidence="10 11" type="primary">pckA</name>
    <name evidence="11" type="ORF">IC608_12015</name>
</gene>
<keyword evidence="8 10" id="KW-0456">Lyase</keyword>
<evidence type="ECO:0000256" key="9">
    <source>
        <dbReference type="ARBA" id="ARBA00047371"/>
    </source>
</evidence>
<dbReference type="InterPro" id="IPR001272">
    <property type="entry name" value="PEP_carboxykinase_ATP"/>
</dbReference>
<dbReference type="Gene3D" id="2.170.8.10">
    <property type="entry name" value="Phosphoenolpyruvate Carboxykinase, domain 2"/>
    <property type="match status" value="1"/>
</dbReference>
<evidence type="ECO:0000256" key="4">
    <source>
        <dbReference type="ARBA" id="ARBA00022432"/>
    </source>
</evidence>
<feature type="binding site" evidence="10">
    <location>
        <position position="198"/>
    </location>
    <ligand>
        <name>substrate</name>
    </ligand>
</feature>
<feature type="binding site" evidence="10">
    <location>
        <position position="217"/>
    </location>
    <ligand>
        <name>Mn(2+)</name>
        <dbReference type="ChEBI" id="CHEBI:29035"/>
    </ligand>
</feature>
<comment type="pathway">
    <text evidence="1 10">Carbohydrate biosynthesis; gluconeogenesis.</text>
</comment>
<dbReference type="Proteomes" id="UP000654108">
    <property type="component" value="Unassembled WGS sequence"/>
</dbReference>
<evidence type="ECO:0000256" key="10">
    <source>
        <dbReference type="HAMAP-Rule" id="MF_00453"/>
    </source>
</evidence>
<dbReference type="AlphaFoldDB" id="A0A927FW26"/>
<keyword evidence="5 10" id="KW-0547">Nucleotide-binding</keyword>
<feature type="binding site" evidence="10">
    <location>
        <position position="282"/>
    </location>
    <ligand>
        <name>ATP</name>
        <dbReference type="ChEBI" id="CHEBI:30616"/>
    </ligand>
</feature>
<dbReference type="SUPFAM" id="SSF68923">
    <property type="entry name" value="PEP carboxykinase N-terminal domain"/>
    <property type="match status" value="1"/>
</dbReference>
<dbReference type="NCBIfam" id="NF006820">
    <property type="entry name" value="PRK09344.1-2"/>
    <property type="match status" value="1"/>
</dbReference>
<dbReference type="EC" id="4.1.1.49" evidence="3 10"/>
<organism evidence="11 12">
    <name type="scientific">Devosia oryzisoli</name>
    <dbReference type="NCBI Taxonomy" id="2774138"/>
    <lineage>
        <taxon>Bacteria</taxon>
        <taxon>Pseudomonadati</taxon>
        <taxon>Pseudomonadota</taxon>
        <taxon>Alphaproteobacteria</taxon>
        <taxon>Hyphomicrobiales</taxon>
        <taxon>Devosiaceae</taxon>
        <taxon>Devosia</taxon>
    </lineage>
</organism>
<dbReference type="GO" id="GO:0006094">
    <property type="term" value="P:gluconeogenesis"/>
    <property type="evidence" value="ECO:0007669"/>
    <property type="project" value="UniProtKB-UniRule"/>
</dbReference>
<evidence type="ECO:0000256" key="1">
    <source>
        <dbReference type="ARBA" id="ARBA00004742"/>
    </source>
</evidence>
<dbReference type="InterPro" id="IPR013035">
    <property type="entry name" value="PEP_carboxykinase_C"/>
</dbReference>
<dbReference type="Gene3D" id="3.90.228.20">
    <property type="match status" value="1"/>
</dbReference>
<comment type="catalytic activity">
    <reaction evidence="9 10">
        <text>oxaloacetate + ATP = phosphoenolpyruvate + ADP + CO2</text>
        <dbReference type="Rhea" id="RHEA:18617"/>
        <dbReference type="ChEBI" id="CHEBI:16452"/>
        <dbReference type="ChEBI" id="CHEBI:16526"/>
        <dbReference type="ChEBI" id="CHEBI:30616"/>
        <dbReference type="ChEBI" id="CHEBI:58702"/>
        <dbReference type="ChEBI" id="CHEBI:456216"/>
        <dbReference type="EC" id="4.1.1.49"/>
    </reaction>
</comment>
<dbReference type="Pfam" id="PF01293">
    <property type="entry name" value="PEPCK_ATP"/>
    <property type="match status" value="1"/>
</dbReference>
<comment type="caution">
    <text evidence="11">The sequence shown here is derived from an EMBL/GenBank/DDBJ whole genome shotgun (WGS) entry which is preliminary data.</text>
</comment>
<dbReference type="NCBIfam" id="NF006821">
    <property type="entry name" value="PRK09344.1-3"/>
    <property type="match status" value="1"/>
</dbReference>
<dbReference type="NCBIfam" id="TIGR00224">
    <property type="entry name" value="pckA"/>
    <property type="match status" value="1"/>
</dbReference>
<comment type="cofactor">
    <cofactor evidence="10">
        <name>Mn(2+)</name>
        <dbReference type="ChEBI" id="CHEBI:29035"/>
    </cofactor>
    <text evidence="10">Binds 1 Mn(2+) ion per subunit.</text>
</comment>
<dbReference type="GO" id="GO:0004612">
    <property type="term" value="F:phosphoenolpyruvate carboxykinase (ATP) activity"/>
    <property type="evidence" value="ECO:0007669"/>
    <property type="project" value="UniProtKB-UniRule"/>
</dbReference>
<dbReference type="Gene3D" id="3.40.449.10">
    <property type="entry name" value="Phosphoenolpyruvate Carboxykinase, domain 1"/>
    <property type="match status" value="1"/>
</dbReference>
<comment type="subcellular location">
    <subcellularLocation>
        <location evidence="10">Cytoplasm</location>
    </subcellularLocation>
</comment>